<dbReference type="EMBL" id="MK250086">
    <property type="protein sequence ID" value="QDY51979.1"/>
    <property type="molecule type" value="Genomic_DNA"/>
</dbReference>
<dbReference type="InterPro" id="IPR016193">
    <property type="entry name" value="Cytidine_deaminase-like"/>
</dbReference>
<proteinExistence type="predicted"/>
<accession>A0A5B8HVB5</accession>
<name>A0A5B8HVB5_9VIRU</name>
<protein>
    <submittedName>
        <fullName evidence="1">Uncharacterized protein</fullName>
    </submittedName>
</protein>
<gene>
    <name evidence="1" type="ORF">2_51</name>
</gene>
<dbReference type="GO" id="GO:0003824">
    <property type="term" value="F:catalytic activity"/>
    <property type="evidence" value="ECO:0007669"/>
    <property type="project" value="InterPro"/>
</dbReference>
<organism evidence="1">
    <name type="scientific">Mimiviridae sp. ChoanoV1</name>
    <dbReference type="NCBI Taxonomy" id="2596887"/>
    <lineage>
        <taxon>Viruses</taxon>
        <taxon>Varidnaviria</taxon>
        <taxon>Bamfordvirae</taxon>
        <taxon>Nucleocytoviricota</taxon>
        <taxon>Megaviricetes</taxon>
        <taxon>Imitervirales</taxon>
        <taxon>Schizomimiviridae</taxon>
    </lineage>
</organism>
<evidence type="ECO:0000313" key="1">
    <source>
        <dbReference type="EMBL" id="QDY51979.1"/>
    </source>
</evidence>
<dbReference type="SUPFAM" id="SSF53927">
    <property type="entry name" value="Cytidine deaminase-like"/>
    <property type="match status" value="1"/>
</dbReference>
<sequence>MVILSTLSNKDSRLMNFAGDASKNSDLNYTHGCVISKGGKKVVDGHNHDRCYSQGFVCCSFHAELHAAKKWAATFLRGKKNWCLL</sequence>
<reference evidence="1" key="1">
    <citation type="submission" date="2018-11" db="EMBL/GenBank/DDBJ databases">
        <title>A distinct lineage of giant viruses engineers rhodopsin photosystems in predatory marine eukaryotes.</title>
        <authorList>
            <person name="Needham D.M."/>
            <person name="Yoshizawa S."/>
            <person name="Hosaka T."/>
            <person name="Poirier C."/>
            <person name="Choi C.-J."/>
            <person name="Hehenberger E."/>
            <person name="Irwin N.A.T."/>
            <person name="Wilken S."/>
            <person name="Yung C.-M."/>
            <person name="Bachy C."/>
            <person name="Kurihara R."/>
            <person name="Nakajima Y."/>
            <person name="Kojima K."/>
            <person name="Kimura-Someya T."/>
            <person name="Leonard G."/>
            <person name="Malmstrom R.R."/>
            <person name="Mende D."/>
            <person name="Olson D.K."/>
            <person name="Sudo Y."/>
            <person name="Sudek S."/>
            <person name="Richards T.A."/>
            <person name="DeLong E.F."/>
            <person name="Keeling P.J."/>
            <person name="Santoro A.E."/>
            <person name="Shirouzu M."/>
            <person name="Iwasaki W."/>
            <person name="Worden A.Z."/>
        </authorList>
    </citation>
    <scope>NUCLEOTIDE SEQUENCE</scope>
</reference>